<dbReference type="PANTHER" id="PTHR22941:SF26">
    <property type="entry name" value="SERPENTINE RECEPTOR, CLASS H"/>
    <property type="match status" value="1"/>
</dbReference>
<accession>A0A2A6CP79</accession>
<dbReference type="PANTHER" id="PTHR22941">
    <property type="entry name" value="SERPENTINE RECEPTOR"/>
    <property type="match status" value="1"/>
</dbReference>
<dbReference type="AlphaFoldDB" id="A0A2A6CP79"/>
<evidence type="ECO:0000313" key="2">
    <source>
        <dbReference type="Proteomes" id="UP000005239"/>
    </source>
</evidence>
<sequence length="192" mass="21529">MYSSSELSAEFQSAVVWAHHFCGAISIAICALVSAFILVETDPRGKAYRKYLLFLQLSSISADIFMSTYSPFVMFNCRVMYGDSALAEWIEVVTSLIVYVALFLEVVFPSCSLRKAIQLRKMEAIFSPDHNSSVSYPHRTAIVYRVAICSALMFTLIILATIIRLTREIKHGMLTASPATRRGIKRAQFIPL</sequence>
<dbReference type="InterPro" id="IPR019422">
    <property type="entry name" value="7TM_GPCR_serpentine_rcpt_Srh"/>
</dbReference>
<name>A0A2A6CP79_PRIPA</name>
<proteinExistence type="predicted"/>
<accession>A0A8R1UVR8</accession>
<dbReference type="EnsemblMetazoa" id="PPA41514.1">
    <property type="protein sequence ID" value="PPA41514.1"/>
    <property type="gene ID" value="WBGene00279883"/>
</dbReference>
<dbReference type="InterPro" id="IPR053220">
    <property type="entry name" value="Nematode_rcpt-like_serp_H"/>
</dbReference>
<gene>
    <name evidence="1" type="primary">WBGene00279883</name>
</gene>
<evidence type="ECO:0000313" key="1">
    <source>
        <dbReference type="EnsemblMetazoa" id="PPA41514.1"/>
    </source>
</evidence>
<protein>
    <submittedName>
        <fullName evidence="1">G protein-coupled receptor</fullName>
    </submittedName>
</protein>
<dbReference type="Pfam" id="PF10318">
    <property type="entry name" value="7TM_GPCR_Srh"/>
    <property type="match status" value="1"/>
</dbReference>
<reference evidence="2" key="1">
    <citation type="journal article" date="2008" name="Nat. Genet.">
        <title>The Pristionchus pacificus genome provides a unique perspective on nematode lifestyle and parasitism.</title>
        <authorList>
            <person name="Dieterich C."/>
            <person name="Clifton S.W."/>
            <person name="Schuster L.N."/>
            <person name="Chinwalla A."/>
            <person name="Delehaunty K."/>
            <person name="Dinkelacker I."/>
            <person name="Fulton L."/>
            <person name="Fulton R."/>
            <person name="Godfrey J."/>
            <person name="Minx P."/>
            <person name="Mitreva M."/>
            <person name="Roeseler W."/>
            <person name="Tian H."/>
            <person name="Witte H."/>
            <person name="Yang S.P."/>
            <person name="Wilson R.K."/>
            <person name="Sommer R.J."/>
        </authorList>
    </citation>
    <scope>NUCLEOTIDE SEQUENCE [LARGE SCALE GENOMIC DNA]</scope>
    <source>
        <strain evidence="2">PS312</strain>
    </source>
</reference>
<keyword evidence="2" id="KW-1185">Reference proteome</keyword>
<reference evidence="1" key="2">
    <citation type="submission" date="2022-06" db="UniProtKB">
        <authorList>
            <consortium name="EnsemblMetazoa"/>
        </authorList>
    </citation>
    <scope>IDENTIFICATION</scope>
    <source>
        <strain evidence="1">PS312</strain>
    </source>
</reference>
<organism evidence="1 2">
    <name type="scientific">Pristionchus pacificus</name>
    <name type="common">Parasitic nematode worm</name>
    <dbReference type="NCBI Taxonomy" id="54126"/>
    <lineage>
        <taxon>Eukaryota</taxon>
        <taxon>Metazoa</taxon>
        <taxon>Ecdysozoa</taxon>
        <taxon>Nematoda</taxon>
        <taxon>Chromadorea</taxon>
        <taxon>Rhabditida</taxon>
        <taxon>Rhabditina</taxon>
        <taxon>Diplogasteromorpha</taxon>
        <taxon>Diplogasteroidea</taxon>
        <taxon>Neodiplogasteridae</taxon>
        <taxon>Pristionchus</taxon>
    </lineage>
</organism>
<dbReference type="Proteomes" id="UP000005239">
    <property type="component" value="Unassembled WGS sequence"/>
</dbReference>